<keyword evidence="1 2" id="KW-0694">RNA-binding</keyword>
<feature type="domain" description="CRM" evidence="4">
    <location>
        <begin position="150"/>
        <end position="249"/>
    </location>
</feature>
<dbReference type="STRING" id="180498.A0A067KZX9"/>
<sequence length="294" mass="32155">MAVASSSVHVLHRLLRPPPPQPPVLPFVTPLPTATTCAIAASISRKSILLSKYSKSRPHYTTVKTILSFLYPLSTTAAYSLLLPHSLSTSSPNKSHSLEEDEDDDGEIEYAKEDIDTRIESLEVGDANVVINTSDGSSKEGLSRSGLKVPNLTVKEKKELASYAHGLGKKLKCQLVGKSGVTDNVVSSFIETLEANELLKIKIHRSCPGELEDVVQKLEAGTGSVVVGQIGRTVIIYRPSLSKLEAEEKKLRARRVFVRKDSKLNPVSLPTRVQVPRLSGRGRRGRSRTERTQN</sequence>
<dbReference type="PROSITE" id="PS51295">
    <property type="entry name" value="CRM"/>
    <property type="match status" value="1"/>
</dbReference>
<dbReference type="Gene3D" id="3.30.110.60">
    <property type="entry name" value="YhbY-like"/>
    <property type="match status" value="1"/>
</dbReference>
<dbReference type="SMART" id="SM01103">
    <property type="entry name" value="CRS1_YhbY"/>
    <property type="match status" value="1"/>
</dbReference>
<dbReference type="OrthoDB" id="2020593at2759"/>
<proteinExistence type="predicted"/>
<name>A0A067KZX9_JATCU</name>
<accession>A0A067KZX9</accession>
<dbReference type="EMBL" id="KK914317">
    <property type="protein sequence ID" value="KDP41731.1"/>
    <property type="molecule type" value="Genomic_DNA"/>
</dbReference>
<evidence type="ECO:0000313" key="5">
    <source>
        <dbReference type="EMBL" id="KDP41731.1"/>
    </source>
</evidence>
<dbReference type="PANTHER" id="PTHR47714">
    <property type="entry name" value="CRS1/YHBY DOMAIN CONTAINING PROTEIN, EXPRESSED"/>
    <property type="match status" value="1"/>
</dbReference>
<evidence type="ECO:0000256" key="1">
    <source>
        <dbReference type="ARBA" id="ARBA00022884"/>
    </source>
</evidence>
<organism evidence="5 6">
    <name type="scientific">Jatropha curcas</name>
    <name type="common">Barbados nut</name>
    <dbReference type="NCBI Taxonomy" id="180498"/>
    <lineage>
        <taxon>Eukaryota</taxon>
        <taxon>Viridiplantae</taxon>
        <taxon>Streptophyta</taxon>
        <taxon>Embryophyta</taxon>
        <taxon>Tracheophyta</taxon>
        <taxon>Spermatophyta</taxon>
        <taxon>Magnoliopsida</taxon>
        <taxon>eudicotyledons</taxon>
        <taxon>Gunneridae</taxon>
        <taxon>Pentapetalae</taxon>
        <taxon>rosids</taxon>
        <taxon>fabids</taxon>
        <taxon>Malpighiales</taxon>
        <taxon>Euphorbiaceae</taxon>
        <taxon>Crotonoideae</taxon>
        <taxon>Jatropheae</taxon>
        <taxon>Jatropha</taxon>
    </lineage>
</organism>
<gene>
    <name evidence="5" type="ORF">JCGZ_26749</name>
</gene>
<reference evidence="5 6" key="1">
    <citation type="journal article" date="2014" name="PLoS ONE">
        <title>Global Analysis of Gene Expression Profiles in Physic Nut (Jatropha curcas L.) Seedlings Exposed to Salt Stress.</title>
        <authorList>
            <person name="Zhang L."/>
            <person name="Zhang C."/>
            <person name="Wu P."/>
            <person name="Chen Y."/>
            <person name="Li M."/>
            <person name="Jiang H."/>
            <person name="Wu G."/>
        </authorList>
    </citation>
    <scope>NUCLEOTIDE SEQUENCE [LARGE SCALE GENOMIC DNA]</scope>
    <source>
        <strain evidence="6">cv. GZQX0401</strain>
        <tissue evidence="5">Young leaves</tissue>
    </source>
</reference>
<dbReference type="InterPro" id="IPR001890">
    <property type="entry name" value="RNA-binding_CRM"/>
</dbReference>
<dbReference type="PANTHER" id="PTHR47714:SF1">
    <property type="entry name" value="RNA-BINDING CRS1 _ YHBY (CRM) DOMAIN PROTEIN"/>
    <property type="match status" value="1"/>
</dbReference>
<dbReference type="SUPFAM" id="SSF75471">
    <property type="entry name" value="YhbY-like"/>
    <property type="match status" value="1"/>
</dbReference>
<evidence type="ECO:0000256" key="3">
    <source>
        <dbReference type="SAM" id="MobiDB-lite"/>
    </source>
</evidence>
<dbReference type="GO" id="GO:0009507">
    <property type="term" value="C:chloroplast"/>
    <property type="evidence" value="ECO:0007669"/>
    <property type="project" value="TreeGrafter"/>
</dbReference>
<feature type="region of interest" description="Disordered" evidence="3">
    <location>
        <begin position="87"/>
        <end position="106"/>
    </location>
</feature>
<evidence type="ECO:0000313" key="6">
    <source>
        <dbReference type="Proteomes" id="UP000027138"/>
    </source>
</evidence>
<dbReference type="FunFam" id="3.30.110.60:FF:000004">
    <property type="entry name" value="RNA-binding CRS1 / YhbY (CRM) domain protein"/>
    <property type="match status" value="1"/>
</dbReference>
<dbReference type="Pfam" id="PF01985">
    <property type="entry name" value="CRS1_YhbY"/>
    <property type="match status" value="1"/>
</dbReference>
<keyword evidence="6" id="KW-1185">Reference proteome</keyword>
<dbReference type="GO" id="GO:0003723">
    <property type="term" value="F:RNA binding"/>
    <property type="evidence" value="ECO:0007669"/>
    <property type="project" value="UniProtKB-UniRule"/>
</dbReference>
<protein>
    <recommendedName>
        <fullName evidence="4">CRM domain-containing protein</fullName>
    </recommendedName>
</protein>
<dbReference type="Proteomes" id="UP000027138">
    <property type="component" value="Unassembled WGS sequence"/>
</dbReference>
<evidence type="ECO:0000259" key="4">
    <source>
        <dbReference type="PROSITE" id="PS51295"/>
    </source>
</evidence>
<dbReference type="KEGG" id="jcu:105630102"/>
<dbReference type="InterPro" id="IPR035920">
    <property type="entry name" value="YhbY-like_sf"/>
</dbReference>
<feature type="region of interest" description="Disordered" evidence="3">
    <location>
        <begin position="269"/>
        <end position="294"/>
    </location>
</feature>
<dbReference type="AlphaFoldDB" id="A0A067KZX9"/>
<evidence type="ECO:0000256" key="2">
    <source>
        <dbReference type="PROSITE-ProRule" id="PRU00626"/>
    </source>
</evidence>